<dbReference type="AlphaFoldDB" id="A0A5D3WIS3"/>
<gene>
    <name evidence="2" type="ORF">EDC39_1256</name>
</gene>
<name>A0A5D3WIS3_9BACT</name>
<evidence type="ECO:0000313" key="3">
    <source>
        <dbReference type="Proteomes" id="UP000324159"/>
    </source>
</evidence>
<accession>A0A5D3WIS3</accession>
<evidence type="ECO:0000313" key="2">
    <source>
        <dbReference type="EMBL" id="TYO95020.1"/>
    </source>
</evidence>
<organism evidence="2 3">
    <name type="scientific">Geothermobacter ehrlichii</name>
    <dbReference type="NCBI Taxonomy" id="213224"/>
    <lineage>
        <taxon>Bacteria</taxon>
        <taxon>Pseudomonadati</taxon>
        <taxon>Thermodesulfobacteriota</taxon>
        <taxon>Desulfuromonadia</taxon>
        <taxon>Desulfuromonadales</taxon>
        <taxon>Geothermobacteraceae</taxon>
        <taxon>Geothermobacter</taxon>
    </lineage>
</organism>
<sequence>MGLIQREIERAGIPTIGVTIVRDYTARVRPPRSVFLKWPFGHPLGEPGNVLQQRAVLFEAFRALYAIAQPGTIVDLPFRWRRENYGDYRPPSPQELAPRKNQTGGS</sequence>
<reference evidence="2 3" key="1">
    <citation type="submission" date="2019-07" db="EMBL/GenBank/DDBJ databases">
        <title>Genomic Encyclopedia of Type Strains, Phase IV (KMG-IV): sequencing the most valuable type-strain genomes for metagenomic binning, comparative biology and taxonomic classification.</title>
        <authorList>
            <person name="Goeker M."/>
        </authorList>
    </citation>
    <scope>NUCLEOTIDE SEQUENCE [LARGE SCALE GENOMIC DNA]</scope>
    <source>
        <strain evidence="2 3">SS015</strain>
    </source>
</reference>
<dbReference type="EMBL" id="VNIB01000025">
    <property type="protein sequence ID" value="TYO95020.1"/>
    <property type="molecule type" value="Genomic_DNA"/>
</dbReference>
<evidence type="ECO:0000256" key="1">
    <source>
        <dbReference type="SAM" id="MobiDB-lite"/>
    </source>
</evidence>
<keyword evidence="3" id="KW-1185">Reference proteome</keyword>
<feature type="region of interest" description="Disordered" evidence="1">
    <location>
        <begin position="85"/>
        <end position="106"/>
    </location>
</feature>
<protein>
    <submittedName>
        <fullName evidence="2">Uncharacterized protein</fullName>
    </submittedName>
</protein>
<proteinExistence type="predicted"/>
<dbReference type="Proteomes" id="UP000324159">
    <property type="component" value="Unassembled WGS sequence"/>
</dbReference>
<dbReference type="OrthoDB" id="7059770at2"/>
<comment type="caution">
    <text evidence="2">The sequence shown here is derived from an EMBL/GenBank/DDBJ whole genome shotgun (WGS) entry which is preliminary data.</text>
</comment>
<dbReference type="RefSeq" id="WP_148897225.1">
    <property type="nucleotide sequence ID" value="NZ_VNIB01000025.1"/>
</dbReference>